<feature type="compositionally biased region" description="Basic and acidic residues" evidence="2">
    <location>
        <begin position="258"/>
        <end position="282"/>
    </location>
</feature>
<dbReference type="RefSeq" id="WP_342022101.1">
    <property type="nucleotide sequence ID" value="NZ_CP151657.1"/>
</dbReference>
<evidence type="ECO:0000313" key="5">
    <source>
        <dbReference type="Proteomes" id="UP001448858"/>
    </source>
</evidence>
<dbReference type="SUPFAM" id="SSF53955">
    <property type="entry name" value="Lysozyme-like"/>
    <property type="match status" value="1"/>
</dbReference>
<keyword evidence="1" id="KW-0175">Coiled coil</keyword>
<evidence type="ECO:0000313" key="4">
    <source>
        <dbReference type="EMBL" id="WZP14451.1"/>
    </source>
</evidence>
<organism evidence="4 5">
    <name type="scientific">Arthrobacter citreus</name>
    <dbReference type="NCBI Taxonomy" id="1670"/>
    <lineage>
        <taxon>Bacteria</taxon>
        <taxon>Bacillati</taxon>
        <taxon>Actinomycetota</taxon>
        <taxon>Actinomycetes</taxon>
        <taxon>Micrococcales</taxon>
        <taxon>Micrococcaceae</taxon>
        <taxon>Arthrobacter</taxon>
    </lineage>
</organism>
<feature type="signal peptide" evidence="3">
    <location>
        <begin position="1"/>
        <end position="26"/>
    </location>
</feature>
<proteinExistence type="predicted"/>
<feature type="chain" id="PRO_5046685388" evidence="3">
    <location>
        <begin position="27"/>
        <end position="440"/>
    </location>
</feature>
<keyword evidence="5" id="KW-1185">Reference proteome</keyword>
<dbReference type="InterPro" id="IPR023346">
    <property type="entry name" value="Lysozyme-like_dom_sf"/>
</dbReference>
<feature type="region of interest" description="Disordered" evidence="2">
    <location>
        <begin position="258"/>
        <end position="341"/>
    </location>
</feature>
<gene>
    <name evidence="4" type="ORF">AAE021_09505</name>
</gene>
<name>A0ABZ2ZRV3_9MICC</name>
<evidence type="ECO:0000256" key="1">
    <source>
        <dbReference type="SAM" id="Coils"/>
    </source>
</evidence>
<evidence type="ECO:0000256" key="3">
    <source>
        <dbReference type="SAM" id="SignalP"/>
    </source>
</evidence>
<feature type="compositionally biased region" description="Pro residues" evidence="2">
    <location>
        <begin position="286"/>
        <end position="338"/>
    </location>
</feature>
<feature type="coiled-coil region" evidence="1">
    <location>
        <begin position="101"/>
        <end position="128"/>
    </location>
</feature>
<sequence>MLTKLLPGKKLSLALGSAVLTGVLAAAVLTSAPAAATGFPSWEEVEQAKQSVHAKEGQAAEIEVLLGELSADAGRLGNTAVAASAEHERAAAEAESARRALDFLAVQRAEAAEAAAELSEQMGALAAQTYKTGGLDSSLLMLLDADAAVGAMDRLTTLQGLSGRTGNLQNEASAAANVLRSLEDREAAAAEVREEAAARSLQLARDAESAAAAADAAVREQQEHSAVLLAQLALLRGSSVQLEEERLRGLQAEADYRAQQEAREAEEAAREADRQKEQDAGDRPSLTPPPVIIPTPAPEVPQPKPAPVVPPAPPAPPAPKPSPPAAPKPPAPPAPGPVDDPAAAQAYAAGRLAAFGWGPEQHRCLVNLWQRESGWRTSAHNPYSGAYGIPQSLPGDKMATAGADWRTNYRTQIEWGLGYIAARYGSPCAAWQHSEDKNWY</sequence>
<dbReference type="EMBL" id="CP151657">
    <property type="protein sequence ID" value="WZP14451.1"/>
    <property type="molecule type" value="Genomic_DNA"/>
</dbReference>
<dbReference type="Proteomes" id="UP001448858">
    <property type="component" value="Chromosome"/>
</dbReference>
<protein>
    <submittedName>
        <fullName evidence="4">Lytic transglycosylase domain-containing protein</fullName>
    </submittedName>
</protein>
<accession>A0ABZ2ZRV3</accession>
<evidence type="ECO:0000256" key="2">
    <source>
        <dbReference type="SAM" id="MobiDB-lite"/>
    </source>
</evidence>
<reference evidence="4 5" key="1">
    <citation type="submission" date="2024-04" db="EMBL/GenBank/DDBJ databases">
        <title>Arthrobacter sp. from Plains bison fecal sample.</title>
        <authorList>
            <person name="Ruzzini A."/>
        </authorList>
    </citation>
    <scope>NUCLEOTIDE SEQUENCE [LARGE SCALE GENOMIC DNA]</scope>
    <source>
        <strain evidence="4 5">EINP1</strain>
    </source>
</reference>
<keyword evidence="3" id="KW-0732">Signal</keyword>